<sequence>MVNETAGDRSPGHATPPPVWEAPKPQPVRLRAPARQRQESTPEDPPSLAGDLKRPVGRHRDSQPRAAGGKPRARSSLSLTAPPAWGVRGALA</sequence>
<proteinExistence type="predicted"/>
<evidence type="ECO:0000313" key="2">
    <source>
        <dbReference type="EMBL" id="QFQ33311.1"/>
    </source>
</evidence>
<protein>
    <submittedName>
        <fullName evidence="2">Uncharacterized protein</fullName>
    </submittedName>
</protein>
<feature type="compositionally biased region" description="Pro residues" evidence="1">
    <location>
        <begin position="14"/>
        <end position="26"/>
    </location>
</feature>
<feature type="region of interest" description="Disordered" evidence="1">
    <location>
        <begin position="1"/>
        <end position="92"/>
    </location>
</feature>
<evidence type="ECO:0000313" key="3">
    <source>
        <dbReference type="Proteomes" id="UP000464311"/>
    </source>
</evidence>
<organism evidence="2 3">
    <name type="scientific">Vibrio phage XacF13</name>
    <dbReference type="NCBI Taxonomy" id="3071318"/>
    <lineage>
        <taxon>Viruses</taxon>
        <taxon>Monodnaviria</taxon>
        <taxon>Loebvirae</taxon>
        <taxon>Hofneiviricota</taxon>
        <taxon>Faserviricetes</taxon>
        <taxon>Tubulavirales</taxon>
        <taxon>Inoviridae</taxon>
        <taxon>Xylivirus</taxon>
        <taxon>Xylivirus XacF13</taxon>
    </lineage>
</organism>
<evidence type="ECO:0000256" key="1">
    <source>
        <dbReference type="SAM" id="MobiDB-lite"/>
    </source>
</evidence>
<dbReference type="EMBL" id="MN335248">
    <property type="protein sequence ID" value="QFQ33311.1"/>
    <property type="molecule type" value="Genomic_DNA"/>
</dbReference>
<dbReference type="Proteomes" id="UP000464311">
    <property type="component" value="Segment"/>
</dbReference>
<gene>
    <name evidence="2" type="ORF">XaF13_p14</name>
</gene>
<reference evidence="2 3" key="1">
    <citation type="submission" date="2019-08" db="EMBL/GenBank/DDBJ databases">
        <title>Complete genome sequence of XaF13 a new phage of Xanthomonas vesicatoria.</title>
        <authorList>
            <person name="Solis-Sanchez A."/>
            <person name="Quinones-Aguilar E."/>
            <person name="Vega-Arreguin J."/>
            <person name="Fraire-Velazquez S."/>
            <person name="Rincon-Enriquez G."/>
        </authorList>
    </citation>
    <scope>NUCLEOTIDE SEQUENCE [LARGE SCALE GENOMIC DNA]</scope>
</reference>
<name>A0A5P8FRT4_9VIRU</name>
<feature type="compositionally biased region" description="Basic and acidic residues" evidence="1">
    <location>
        <begin position="1"/>
        <end position="11"/>
    </location>
</feature>
<accession>A0A5P8FRT4</accession>
<keyword evidence="3" id="KW-1185">Reference proteome</keyword>
<feature type="compositionally biased region" description="Basic and acidic residues" evidence="1">
    <location>
        <begin position="51"/>
        <end position="63"/>
    </location>
</feature>